<evidence type="ECO:0000313" key="11">
    <source>
        <dbReference type="Proteomes" id="UP000442707"/>
    </source>
</evidence>
<dbReference type="PROSITE" id="PS00370">
    <property type="entry name" value="PEP_ENZYMES_PHOS_SITE"/>
    <property type="match status" value="1"/>
</dbReference>
<dbReference type="Pfam" id="PF05524">
    <property type="entry name" value="PEP-utilisers_N"/>
    <property type="match status" value="1"/>
</dbReference>
<dbReference type="InterPro" id="IPR050499">
    <property type="entry name" value="PEP-utilizing_PTS_enzyme"/>
</dbReference>
<dbReference type="EMBL" id="VZRB01000007">
    <property type="protein sequence ID" value="KAB1147160.1"/>
    <property type="molecule type" value="Genomic_DNA"/>
</dbReference>
<dbReference type="InterPro" id="IPR036637">
    <property type="entry name" value="Phosphohistidine_dom_sf"/>
</dbReference>
<dbReference type="InterPro" id="IPR015813">
    <property type="entry name" value="Pyrv/PenolPyrv_kinase-like_dom"/>
</dbReference>
<dbReference type="AlphaFoldDB" id="A0A6H9V0D9"/>
<dbReference type="InterPro" id="IPR040442">
    <property type="entry name" value="Pyrv_kinase-like_dom_sf"/>
</dbReference>
<keyword evidence="3 10" id="KW-0808">Transferase</keyword>
<dbReference type="GO" id="GO:0046872">
    <property type="term" value="F:metal ion binding"/>
    <property type="evidence" value="ECO:0007669"/>
    <property type="project" value="UniProtKB-KW"/>
</dbReference>
<accession>A0A6H9V0D9</accession>
<dbReference type="Gene3D" id="3.20.20.60">
    <property type="entry name" value="Phosphoenolpyruvate-binding domains"/>
    <property type="match status" value="1"/>
</dbReference>
<dbReference type="Pfam" id="PF02896">
    <property type="entry name" value="PEP-utilizers_C"/>
    <property type="match status" value="1"/>
</dbReference>
<dbReference type="GO" id="GO:0009401">
    <property type="term" value="P:phosphoenolpyruvate-dependent sugar phosphotransferase system"/>
    <property type="evidence" value="ECO:0007669"/>
    <property type="project" value="InterPro"/>
</dbReference>
<comment type="similarity">
    <text evidence="2">Belongs to the PEP-utilizing enzyme family.</text>
</comment>
<feature type="domain" description="Phosphotransferase system enzyme I N-terminal" evidence="9">
    <location>
        <begin position="8"/>
        <end position="127"/>
    </location>
</feature>
<dbReference type="Proteomes" id="UP000442707">
    <property type="component" value="Unassembled WGS sequence"/>
</dbReference>
<evidence type="ECO:0000259" key="8">
    <source>
        <dbReference type="Pfam" id="PF02896"/>
    </source>
</evidence>
<dbReference type="InterPro" id="IPR018274">
    <property type="entry name" value="PEP_util_AS"/>
</dbReference>
<evidence type="ECO:0000259" key="7">
    <source>
        <dbReference type="Pfam" id="PF00391"/>
    </source>
</evidence>
<dbReference type="InterPro" id="IPR000121">
    <property type="entry name" value="PEP_util_C"/>
</dbReference>
<dbReference type="Gene3D" id="1.10.274.10">
    <property type="entry name" value="PtsI, HPr-binding domain"/>
    <property type="match status" value="1"/>
</dbReference>
<dbReference type="SUPFAM" id="SSF52009">
    <property type="entry name" value="Phosphohistidine domain"/>
    <property type="match status" value="1"/>
</dbReference>
<keyword evidence="5" id="KW-0418">Kinase</keyword>
<dbReference type="PANTHER" id="PTHR46244">
    <property type="entry name" value="PHOSPHOENOLPYRUVATE-PROTEIN PHOSPHOTRANSFERASE"/>
    <property type="match status" value="1"/>
</dbReference>
<dbReference type="RefSeq" id="WP_150947689.1">
    <property type="nucleotide sequence ID" value="NZ_VZRB01000007.1"/>
</dbReference>
<dbReference type="InterPro" id="IPR036618">
    <property type="entry name" value="PtsI_HPr-bd_sf"/>
</dbReference>
<protein>
    <submittedName>
        <fullName evidence="10">Phosphoenolpyruvate--protein phosphotransferase</fullName>
    </submittedName>
</protein>
<dbReference type="SUPFAM" id="SSF47831">
    <property type="entry name" value="Enzyme I of the PEP:sugar phosphotransferase system HPr-binding (sub)domain"/>
    <property type="match status" value="1"/>
</dbReference>
<comment type="caution">
    <text evidence="10">The sequence shown here is derived from an EMBL/GenBank/DDBJ whole genome shotgun (WGS) entry which is preliminary data.</text>
</comment>
<evidence type="ECO:0000256" key="6">
    <source>
        <dbReference type="ARBA" id="ARBA00022842"/>
    </source>
</evidence>
<comment type="cofactor">
    <cofactor evidence="1">
        <name>Mg(2+)</name>
        <dbReference type="ChEBI" id="CHEBI:18420"/>
    </cofactor>
</comment>
<dbReference type="SUPFAM" id="SSF51621">
    <property type="entry name" value="Phosphoenolpyruvate/pyruvate domain"/>
    <property type="match status" value="1"/>
</dbReference>
<dbReference type="InterPro" id="IPR008279">
    <property type="entry name" value="PEP-util_enz_mobile_dom"/>
</dbReference>
<dbReference type="InterPro" id="IPR008731">
    <property type="entry name" value="PTS_EIN"/>
</dbReference>
<dbReference type="PRINTS" id="PR01736">
    <property type="entry name" value="PHPHTRNFRASE"/>
</dbReference>
<keyword evidence="6" id="KW-0460">Magnesium</keyword>
<organism evidence="10 11">
    <name type="scientific">Streptomyces luteolifulvus</name>
    <dbReference type="NCBI Taxonomy" id="2615112"/>
    <lineage>
        <taxon>Bacteria</taxon>
        <taxon>Bacillati</taxon>
        <taxon>Actinomycetota</taxon>
        <taxon>Actinomycetes</taxon>
        <taxon>Kitasatosporales</taxon>
        <taxon>Streptomycetaceae</taxon>
        <taxon>Streptomyces</taxon>
    </lineage>
</organism>
<keyword evidence="11" id="KW-1185">Reference proteome</keyword>
<evidence type="ECO:0000256" key="2">
    <source>
        <dbReference type="ARBA" id="ARBA00007837"/>
    </source>
</evidence>
<feature type="domain" description="PEP-utilising enzyme C-terminal" evidence="8">
    <location>
        <begin position="251"/>
        <end position="527"/>
    </location>
</feature>
<sequence length="561" mass="59829">MTKRRTYTGHAAAPGTALGVVHRTDRPPTTTALPHRAGGDPEQQITDAFDAVAARLLDLSASLREQGEDEQADIMEVNSCIAQDQDLRDQAVKRANDGQPVADAIRQAIDAYAGIIAALDDPTLAERAADIRQVGRRVLAHLHGETGPATDQPLVLIAQEVGAADLLEPGRTVTAALSVTGGPNSHAAIVARSLGIPFLLAVDPQLLELHDGQEILIDADQARAVAGPDDEERTRALRAMETARTRRLALAEERHLPAETLDRHRIVLRANVATPAEARAALTTGAEGVGLLRTELPFLSHPAWPTREQHAATLLPVLRVLTGRVVTARTLDFADDKLPPFLARLQGARIGRGLPLMLAQPDAFADQFRSLLSAGADTDLRIMIPMVASVDELRACRRLLEAAATEAGVPMPPLGIMMELPEAVAAADDLAREASFFSIGSNDLTCQILDLDRRDPTAAPAMAAHPAVLDAIARVVTAAHRHDRQVSVCGDAAAHPLVTPLLIGLGCDSLSVGPAALDEVRARIRRLRHDTCASLAAVALTRESPEEVWRLVEQCCPPSLP</sequence>
<dbReference type="PANTHER" id="PTHR46244:SF6">
    <property type="entry name" value="PHOSPHOENOLPYRUVATE-PROTEIN PHOSPHOTRANSFERASE"/>
    <property type="match status" value="1"/>
</dbReference>
<name>A0A6H9V0D9_9ACTN</name>
<proteinExistence type="inferred from homology"/>
<keyword evidence="4" id="KW-0479">Metal-binding</keyword>
<dbReference type="Gene3D" id="3.50.30.10">
    <property type="entry name" value="Phosphohistidine domain"/>
    <property type="match status" value="1"/>
</dbReference>
<evidence type="ECO:0000259" key="9">
    <source>
        <dbReference type="Pfam" id="PF05524"/>
    </source>
</evidence>
<evidence type="ECO:0000256" key="5">
    <source>
        <dbReference type="ARBA" id="ARBA00022777"/>
    </source>
</evidence>
<evidence type="ECO:0000256" key="3">
    <source>
        <dbReference type="ARBA" id="ARBA00022679"/>
    </source>
</evidence>
<reference evidence="10 11" key="1">
    <citation type="submission" date="2019-09" db="EMBL/GenBank/DDBJ databases">
        <title>Screening of Novel Bioactive Compounds from Soil-Associated.</title>
        <authorList>
            <person name="Zhao S."/>
        </authorList>
    </citation>
    <scope>NUCLEOTIDE SEQUENCE [LARGE SCALE GENOMIC DNA]</scope>
    <source>
        <strain evidence="10 11">HIT-DPA4</strain>
    </source>
</reference>
<keyword evidence="10" id="KW-0670">Pyruvate</keyword>
<evidence type="ECO:0000256" key="1">
    <source>
        <dbReference type="ARBA" id="ARBA00001946"/>
    </source>
</evidence>
<dbReference type="Pfam" id="PF00391">
    <property type="entry name" value="PEP-utilizers"/>
    <property type="match status" value="1"/>
</dbReference>
<evidence type="ECO:0000256" key="4">
    <source>
        <dbReference type="ARBA" id="ARBA00022723"/>
    </source>
</evidence>
<feature type="domain" description="PEP-utilising enzyme mobile" evidence="7">
    <location>
        <begin position="152"/>
        <end position="221"/>
    </location>
</feature>
<gene>
    <name evidence="10" type="ORF">F7R91_12625</name>
</gene>
<evidence type="ECO:0000313" key="10">
    <source>
        <dbReference type="EMBL" id="KAB1147160.1"/>
    </source>
</evidence>
<dbReference type="GO" id="GO:0016301">
    <property type="term" value="F:kinase activity"/>
    <property type="evidence" value="ECO:0007669"/>
    <property type="project" value="UniProtKB-KW"/>
</dbReference>